<keyword evidence="2" id="KW-1133">Transmembrane helix</keyword>
<dbReference type="Gene3D" id="3.10.580.10">
    <property type="entry name" value="CBS-domain"/>
    <property type="match status" value="1"/>
</dbReference>
<keyword evidence="1" id="KW-0129">CBS domain</keyword>
<dbReference type="PATRIC" id="fig|401562.3.peg.2606"/>
<sequence>MSVFASFLPSSPPVSVKERLRSAFGALIGIFLTGIVCRLALGPGSALPVLIAPMGASAVLLFAVPASPLAQPWSIIGGNLVSSLVGVSVALLVTDPFVGAALAIGIAIALMMGLRCLHPPSGAVALTAVLGGPGIHALGYGFVLWPVMANSLLMVIVAIVFNRMAGRTYPHRPLAAIPSRQTADKSPAARVGFTSEDLDVVLAEYDQLLDVDRGDLETILRQAEIRSYRRRSGQMSCASIMSRDVVAIAPDAPIAQALELLRSHHIKSLPVTREDARVVGIVTQTDLLDKPSWGPRGPRLGVGRRLQLTLNRMRAPNGSIEDIMTSPVRTVSPDTPLADLVRFMAATGLHHLPVVEPDGRLAGIVSQSDLIVALLAESDRRAEAADAQPR</sequence>
<dbReference type="Pfam" id="PF04982">
    <property type="entry name" value="TM_HPP"/>
    <property type="match status" value="1"/>
</dbReference>
<dbReference type="InterPro" id="IPR000644">
    <property type="entry name" value="CBS_dom"/>
</dbReference>
<dbReference type="Proteomes" id="UP000078272">
    <property type="component" value="Unassembled WGS sequence"/>
</dbReference>
<dbReference type="SMART" id="SM00116">
    <property type="entry name" value="CBS"/>
    <property type="match status" value="2"/>
</dbReference>
<feature type="transmembrane region" description="Helical" evidence="2">
    <location>
        <begin position="73"/>
        <end position="93"/>
    </location>
</feature>
<comment type="caution">
    <text evidence="4">The sequence shown here is derived from an EMBL/GenBank/DDBJ whole genome shotgun (WGS) entry which is preliminary data.</text>
</comment>
<dbReference type="Pfam" id="PF00571">
    <property type="entry name" value="CBS"/>
    <property type="match status" value="2"/>
</dbReference>
<dbReference type="InterPro" id="IPR007065">
    <property type="entry name" value="HPP"/>
</dbReference>
<dbReference type="PROSITE" id="PS51371">
    <property type="entry name" value="CBS"/>
    <property type="match status" value="2"/>
</dbReference>
<organism evidence="4 5">
    <name type="scientific">Aureimonas ureilytica</name>
    <dbReference type="NCBI Taxonomy" id="401562"/>
    <lineage>
        <taxon>Bacteria</taxon>
        <taxon>Pseudomonadati</taxon>
        <taxon>Pseudomonadota</taxon>
        <taxon>Alphaproteobacteria</taxon>
        <taxon>Hyphomicrobiales</taxon>
        <taxon>Aurantimonadaceae</taxon>
        <taxon>Aureimonas</taxon>
    </lineage>
</organism>
<dbReference type="EMBL" id="LDPZ01000030">
    <property type="protein sequence ID" value="KTQ94066.1"/>
    <property type="molecule type" value="Genomic_DNA"/>
</dbReference>
<keyword evidence="2" id="KW-0472">Membrane</keyword>
<feature type="transmembrane region" description="Helical" evidence="2">
    <location>
        <begin position="100"/>
        <end position="117"/>
    </location>
</feature>
<dbReference type="AlphaFoldDB" id="A0A175R673"/>
<feature type="domain" description="CBS" evidence="3">
    <location>
        <begin position="241"/>
        <end position="299"/>
    </location>
</feature>
<evidence type="ECO:0000313" key="4">
    <source>
        <dbReference type="EMBL" id="KTQ94066.1"/>
    </source>
</evidence>
<evidence type="ECO:0000256" key="2">
    <source>
        <dbReference type="SAM" id="Phobius"/>
    </source>
</evidence>
<accession>A0A175R673</accession>
<dbReference type="PANTHER" id="PTHR33741:SF5">
    <property type="entry name" value="TRANSMEMBRANE PROTEIN DDB_G0269096-RELATED"/>
    <property type="match status" value="1"/>
</dbReference>
<dbReference type="RefSeq" id="WP_058635569.1">
    <property type="nucleotide sequence ID" value="NZ_LDPZ01000030.1"/>
</dbReference>
<gene>
    <name evidence="4" type="ORF">NS226_14530</name>
</gene>
<dbReference type="CDD" id="cd04600">
    <property type="entry name" value="CBS_pair_HPP_assoc"/>
    <property type="match status" value="1"/>
</dbReference>
<dbReference type="PANTHER" id="PTHR33741">
    <property type="entry name" value="TRANSMEMBRANE PROTEIN DDB_G0269096-RELATED"/>
    <property type="match status" value="1"/>
</dbReference>
<dbReference type="OrthoDB" id="9811720at2"/>
<feature type="transmembrane region" description="Helical" evidence="2">
    <location>
        <begin position="137"/>
        <end position="161"/>
    </location>
</feature>
<name>A0A175R673_9HYPH</name>
<proteinExistence type="predicted"/>
<dbReference type="STRING" id="401562.NS365_13770"/>
<dbReference type="InterPro" id="IPR046342">
    <property type="entry name" value="CBS_dom_sf"/>
</dbReference>
<evidence type="ECO:0000256" key="1">
    <source>
        <dbReference type="PROSITE-ProRule" id="PRU00703"/>
    </source>
</evidence>
<keyword evidence="2" id="KW-0812">Transmembrane</keyword>
<dbReference type="SUPFAM" id="SSF54631">
    <property type="entry name" value="CBS-domain pair"/>
    <property type="match status" value="1"/>
</dbReference>
<feature type="transmembrane region" description="Helical" evidence="2">
    <location>
        <begin position="20"/>
        <end position="41"/>
    </location>
</feature>
<feature type="domain" description="CBS" evidence="3">
    <location>
        <begin position="324"/>
        <end position="380"/>
    </location>
</feature>
<feature type="transmembrane region" description="Helical" evidence="2">
    <location>
        <begin position="48"/>
        <end position="67"/>
    </location>
</feature>
<protein>
    <submittedName>
        <fullName evidence="4">Membrane protein</fullName>
    </submittedName>
</protein>
<evidence type="ECO:0000259" key="3">
    <source>
        <dbReference type="PROSITE" id="PS51371"/>
    </source>
</evidence>
<reference evidence="4 5" key="1">
    <citation type="journal article" date="2016" name="Front. Microbiol.">
        <title>Genomic Resource of Rice Seed Associated Bacteria.</title>
        <authorList>
            <person name="Midha S."/>
            <person name="Bansal K."/>
            <person name="Sharma S."/>
            <person name="Kumar N."/>
            <person name="Patil P.P."/>
            <person name="Chaudhry V."/>
            <person name="Patil P.B."/>
        </authorList>
    </citation>
    <scope>NUCLEOTIDE SEQUENCE [LARGE SCALE GENOMIC DNA]</scope>
    <source>
        <strain evidence="4 5">NS226</strain>
    </source>
</reference>
<evidence type="ECO:0000313" key="5">
    <source>
        <dbReference type="Proteomes" id="UP000078272"/>
    </source>
</evidence>
<dbReference type="InterPro" id="IPR058581">
    <property type="entry name" value="TM_HPP"/>
</dbReference>